<comment type="caution">
    <text evidence="12">The sequence shown here is derived from an EMBL/GenBank/DDBJ whole genome shotgun (WGS) entry which is preliminary data.</text>
</comment>
<evidence type="ECO:0000256" key="9">
    <source>
        <dbReference type="ARBA" id="ARBA00023136"/>
    </source>
</evidence>
<dbReference type="PANTHER" id="PTHR12154:SF4">
    <property type="entry name" value="UDP-N-ACETYLGLUCOSAMINE TRANSFERASE SUBUNIT ALG14 HOMOLOG"/>
    <property type="match status" value="1"/>
</dbReference>
<evidence type="ECO:0000256" key="5">
    <source>
        <dbReference type="ARBA" id="ARBA00017467"/>
    </source>
</evidence>
<evidence type="ECO:0000256" key="7">
    <source>
        <dbReference type="ARBA" id="ARBA00022824"/>
    </source>
</evidence>
<reference evidence="12" key="1">
    <citation type="submission" date="2023-06" db="EMBL/GenBank/DDBJ databases">
        <title>Genome-scale phylogeny and comparative genomics of the fungal order Sordariales.</title>
        <authorList>
            <consortium name="Lawrence Berkeley National Laboratory"/>
            <person name="Hensen N."/>
            <person name="Bonometti L."/>
            <person name="Westerberg I."/>
            <person name="Brannstrom I.O."/>
            <person name="Guillou S."/>
            <person name="Cros-Aarteil S."/>
            <person name="Calhoun S."/>
            <person name="Haridas S."/>
            <person name="Kuo A."/>
            <person name="Mondo S."/>
            <person name="Pangilinan J."/>
            <person name="Riley R."/>
            <person name="LaButti K."/>
            <person name="Andreopoulos B."/>
            <person name="Lipzen A."/>
            <person name="Chen C."/>
            <person name="Yanf M."/>
            <person name="Daum C."/>
            <person name="Ng V."/>
            <person name="Clum A."/>
            <person name="Steindorff A."/>
            <person name="Ohm R."/>
            <person name="Martin F."/>
            <person name="Silar P."/>
            <person name="Natvig D."/>
            <person name="Lalanne C."/>
            <person name="Gautier V."/>
            <person name="Ament-velasquez S.L."/>
            <person name="Kruys A."/>
            <person name="Hutchinson M.I."/>
            <person name="Powell A.J."/>
            <person name="Barry K."/>
            <person name="Miller A.N."/>
            <person name="Grigoriev I.V."/>
            <person name="Debuchy R."/>
            <person name="Gladieux P."/>
            <person name="Thoren M.H."/>
            <person name="Johannesson H."/>
        </authorList>
    </citation>
    <scope>NUCLEOTIDE SEQUENCE</scope>
    <source>
        <strain evidence="12">SMH3391-2</strain>
    </source>
</reference>
<comment type="subunit">
    <text evidence="4 11">Heterodimer with ALG13 to form a functional enzyme.</text>
</comment>
<comment type="function">
    <text evidence="11">Involved in protein N-glycosylation. Essential for the second step of the dolichol-linked oligosaccharide pathway. Anchors the catalytic subunit ALG13 to the ER.</text>
</comment>
<evidence type="ECO:0000256" key="6">
    <source>
        <dbReference type="ARBA" id="ARBA00022692"/>
    </source>
</evidence>
<evidence type="ECO:0000256" key="11">
    <source>
        <dbReference type="RuleBase" id="RU362127"/>
    </source>
</evidence>
<dbReference type="EMBL" id="JAULSR010000001">
    <property type="protein sequence ID" value="KAK0634944.1"/>
    <property type="molecule type" value="Genomic_DNA"/>
</dbReference>
<dbReference type="GO" id="GO:0004577">
    <property type="term" value="F:N-acetylglucosaminyldiphosphodolichol N-acetylglucosaminyltransferase activity"/>
    <property type="evidence" value="ECO:0007669"/>
    <property type="project" value="TreeGrafter"/>
</dbReference>
<evidence type="ECO:0000313" key="13">
    <source>
        <dbReference type="Proteomes" id="UP001174934"/>
    </source>
</evidence>
<evidence type="ECO:0000256" key="2">
    <source>
        <dbReference type="ARBA" id="ARBA00004590"/>
    </source>
</evidence>
<accession>A0AA39XJ93</accession>
<dbReference type="GO" id="GO:0031965">
    <property type="term" value="C:nuclear membrane"/>
    <property type="evidence" value="ECO:0007669"/>
    <property type="project" value="UniProtKB-SubCell"/>
</dbReference>
<proteinExistence type="inferred from homology"/>
<gene>
    <name evidence="11" type="primary">ALG14</name>
    <name evidence="12" type="ORF">B0T17DRAFT_485983</name>
</gene>
<dbReference type="PANTHER" id="PTHR12154">
    <property type="entry name" value="GLYCOSYL TRANSFERASE-RELATED"/>
    <property type="match status" value="1"/>
</dbReference>
<keyword evidence="8" id="KW-1133">Transmembrane helix</keyword>
<evidence type="ECO:0000256" key="3">
    <source>
        <dbReference type="ARBA" id="ARBA00009731"/>
    </source>
</evidence>
<dbReference type="AlphaFoldDB" id="A0AA39XJ93"/>
<name>A0AA39XJ93_9PEZI</name>
<keyword evidence="13" id="KW-1185">Reference proteome</keyword>
<keyword evidence="7 11" id="KW-0256">Endoplasmic reticulum</keyword>
<dbReference type="Pfam" id="PF08660">
    <property type="entry name" value="Alg14"/>
    <property type="match status" value="1"/>
</dbReference>
<dbReference type="GO" id="GO:0006488">
    <property type="term" value="P:dolichol-linked oligosaccharide biosynthetic process"/>
    <property type="evidence" value="ECO:0007669"/>
    <property type="project" value="InterPro"/>
</dbReference>
<protein>
    <recommendedName>
        <fullName evidence="5 11">UDP-N-acetylglucosamine transferase subunit ALG14</fullName>
    </recommendedName>
    <alternativeName>
        <fullName evidence="10 11">Asparagine-linked glycosylation protein 14</fullName>
    </alternativeName>
</protein>
<dbReference type="GO" id="GO:0043541">
    <property type="term" value="C:UDP-N-acetylglucosamine transferase complex"/>
    <property type="evidence" value="ECO:0007669"/>
    <property type="project" value="TreeGrafter"/>
</dbReference>
<evidence type="ECO:0000256" key="10">
    <source>
        <dbReference type="ARBA" id="ARBA00032062"/>
    </source>
</evidence>
<evidence type="ECO:0000313" key="12">
    <source>
        <dbReference type="EMBL" id="KAK0634944.1"/>
    </source>
</evidence>
<comment type="similarity">
    <text evidence="3 11">Belongs to the ALG14 family.</text>
</comment>
<dbReference type="InterPro" id="IPR013969">
    <property type="entry name" value="Oligosacch_biosynth_Alg14"/>
</dbReference>
<keyword evidence="6" id="KW-0812">Transmembrane</keyword>
<evidence type="ECO:0000256" key="1">
    <source>
        <dbReference type="ARBA" id="ARBA00004389"/>
    </source>
</evidence>
<keyword evidence="9" id="KW-0472">Membrane</keyword>
<comment type="subcellular location">
    <subcellularLocation>
        <location evidence="1 11">Endoplasmic reticulum membrane</location>
        <topology evidence="1 11">Single-pass membrane protein</topology>
    </subcellularLocation>
    <subcellularLocation>
        <location evidence="2">Nucleus membrane</location>
        <topology evidence="2">Single-pass membrane protein</topology>
    </subcellularLocation>
</comment>
<sequence length="239" mass="26282">VPDTSRLPAVYFLYVLGSGGHSAEMIEMIKRNFRGQPNQHRRYVITSGDTSSQHMAEKLEALVSAAYPSVPSSPGTGAGTSDAFRIRRARDIHQPLLTAPLTCLVSASHAVGALTRPPAARSATRHGHQFRYPHVIVTNGPATGFIVCAVAHLLKIFYLVPQNRLRMVYVETWARSRSLSLTGKLFLWSGIADMFCVQHEGLARGTRGAEFVGVSVCRGCRRRVVLVRLLDRLTMMGWG</sequence>
<evidence type="ECO:0000256" key="4">
    <source>
        <dbReference type="ARBA" id="ARBA00011335"/>
    </source>
</evidence>
<feature type="non-terminal residue" evidence="12">
    <location>
        <position position="1"/>
    </location>
</feature>
<evidence type="ECO:0000256" key="8">
    <source>
        <dbReference type="ARBA" id="ARBA00022989"/>
    </source>
</evidence>
<organism evidence="12 13">
    <name type="scientific">Bombardia bombarda</name>
    <dbReference type="NCBI Taxonomy" id="252184"/>
    <lineage>
        <taxon>Eukaryota</taxon>
        <taxon>Fungi</taxon>
        <taxon>Dikarya</taxon>
        <taxon>Ascomycota</taxon>
        <taxon>Pezizomycotina</taxon>
        <taxon>Sordariomycetes</taxon>
        <taxon>Sordariomycetidae</taxon>
        <taxon>Sordariales</taxon>
        <taxon>Lasiosphaeriaceae</taxon>
        <taxon>Bombardia</taxon>
    </lineage>
</organism>
<dbReference type="Proteomes" id="UP001174934">
    <property type="component" value="Unassembled WGS sequence"/>
</dbReference>